<accession>A0A4U0WW61</accession>
<proteinExistence type="predicted"/>
<name>A0A4U0WW61_9PEZI</name>
<dbReference type="AlphaFoldDB" id="A0A4U0WW61"/>
<dbReference type="STRING" id="331657.A0A4U0WW61"/>
<dbReference type="CDD" id="cd12148">
    <property type="entry name" value="fungal_TF_MHR"/>
    <property type="match status" value="1"/>
</dbReference>
<gene>
    <name evidence="4" type="ORF">B0A49_11534</name>
</gene>
<dbReference type="PANTHER" id="PTHR47424">
    <property type="entry name" value="REGULATORY PROTEIN GAL4"/>
    <property type="match status" value="1"/>
</dbReference>
<dbReference type="PANTHER" id="PTHR47424:SF5">
    <property type="entry name" value="ZN(II)2CYS6 TRANSCRIPTION FACTOR (EUROFUNG)"/>
    <property type="match status" value="1"/>
</dbReference>
<dbReference type="OrthoDB" id="3362851at2759"/>
<reference evidence="4 5" key="1">
    <citation type="submission" date="2017-03" db="EMBL/GenBank/DDBJ databases">
        <title>Genomes of endolithic fungi from Antarctica.</title>
        <authorList>
            <person name="Coleine C."/>
            <person name="Masonjones S."/>
            <person name="Stajich J.E."/>
        </authorList>
    </citation>
    <scope>NUCLEOTIDE SEQUENCE [LARGE SCALE GENOMIC DNA]</scope>
    <source>
        <strain evidence="4 5">CCFEE 5187</strain>
    </source>
</reference>
<protein>
    <recommendedName>
        <fullName evidence="6">Transcription factor domain-containing protein</fullName>
    </recommendedName>
</protein>
<sequence>MILGESTPATDNRMALVHLMRSDGSLTLEQLQDEPEEFDEDSPDCVADDVNALNLSSLRHSSYVGSSSISAALKVISVLCPDLKKQLDINSPHERLERTVTDPVIDRQAEASFVDAYFAHVHVLIPMIDEQQFRSDFAHGTREDAPWLGLSNMVFAMGSIAALTSADTIHTVFYQKAKKHLGLDAVGSGRMETIQGLALMAGFYLHYCNRFLSQAATVPLLSLFYANDNIAESGKWRAQVEMALRILQSMELWSAVAKRCREVIAEVYEASQKMSRDVMNGAMQQWDQQSPFIPYEELCNTGMWDQVWQYPEFPFGPTEFVDYPSMSERMS</sequence>
<evidence type="ECO:0008006" key="6">
    <source>
        <dbReference type="Google" id="ProtNLM"/>
    </source>
</evidence>
<evidence type="ECO:0000313" key="4">
    <source>
        <dbReference type="EMBL" id="TKA67960.1"/>
    </source>
</evidence>
<keyword evidence="2" id="KW-0804">Transcription</keyword>
<dbReference type="InterPro" id="IPR051127">
    <property type="entry name" value="Fungal_SecMet_Regulators"/>
</dbReference>
<keyword evidence="3" id="KW-0539">Nucleus</keyword>
<keyword evidence="5" id="KW-1185">Reference proteome</keyword>
<evidence type="ECO:0000256" key="3">
    <source>
        <dbReference type="ARBA" id="ARBA00023242"/>
    </source>
</evidence>
<organism evidence="4 5">
    <name type="scientific">Cryomyces minteri</name>
    <dbReference type="NCBI Taxonomy" id="331657"/>
    <lineage>
        <taxon>Eukaryota</taxon>
        <taxon>Fungi</taxon>
        <taxon>Dikarya</taxon>
        <taxon>Ascomycota</taxon>
        <taxon>Pezizomycotina</taxon>
        <taxon>Dothideomycetes</taxon>
        <taxon>Dothideomycetes incertae sedis</taxon>
        <taxon>Cryomyces</taxon>
    </lineage>
</organism>
<dbReference type="GO" id="GO:0000978">
    <property type="term" value="F:RNA polymerase II cis-regulatory region sequence-specific DNA binding"/>
    <property type="evidence" value="ECO:0007669"/>
    <property type="project" value="TreeGrafter"/>
</dbReference>
<evidence type="ECO:0000313" key="5">
    <source>
        <dbReference type="Proteomes" id="UP000308768"/>
    </source>
</evidence>
<dbReference type="Proteomes" id="UP000308768">
    <property type="component" value="Unassembled WGS sequence"/>
</dbReference>
<dbReference type="GO" id="GO:0000981">
    <property type="term" value="F:DNA-binding transcription factor activity, RNA polymerase II-specific"/>
    <property type="evidence" value="ECO:0007669"/>
    <property type="project" value="TreeGrafter"/>
</dbReference>
<evidence type="ECO:0000256" key="1">
    <source>
        <dbReference type="ARBA" id="ARBA00023015"/>
    </source>
</evidence>
<dbReference type="EMBL" id="NAJN01000861">
    <property type="protein sequence ID" value="TKA67960.1"/>
    <property type="molecule type" value="Genomic_DNA"/>
</dbReference>
<evidence type="ECO:0000256" key="2">
    <source>
        <dbReference type="ARBA" id="ARBA00023163"/>
    </source>
</evidence>
<comment type="caution">
    <text evidence="4">The sequence shown here is derived from an EMBL/GenBank/DDBJ whole genome shotgun (WGS) entry which is preliminary data.</text>
</comment>
<dbReference type="GO" id="GO:0000435">
    <property type="term" value="P:positive regulation of transcription from RNA polymerase II promoter by galactose"/>
    <property type="evidence" value="ECO:0007669"/>
    <property type="project" value="TreeGrafter"/>
</dbReference>
<dbReference type="GO" id="GO:0005634">
    <property type="term" value="C:nucleus"/>
    <property type="evidence" value="ECO:0007669"/>
    <property type="project" value="TreeGrafter"/>
</dbReference>
<keyword evidence="1" id="KW-0805">Transcription regulation</keyword>